<reference evidence="2 3" key="1">
    <citation type="submission" date="2021-06" db="EMBL/GenBank/DDBJ databases">
        <title>Genome-based taxonomic framework of Microbacterium strains isolated from marine environment, the description of four new species and reclassification of four preexisting species.</title>
        <authorList>
            <person name="Lee S.D."/>
            <person name="Kim S.-M."/>
            <person name="Byeon Y.-S."/>
            <person name="Yang H.L."/>
            <person name="Kim I.S."/>
        </authorList>
    </citation>
    <scope>NUCLEOTIDE SEQUENCE [LARGE SCALE GENOMIC DNA]</scope>
    <source>
        <strain evidence="2 3">KACC 20514</strain>
    </source>
</reference>
<feature type="domain" description="N-acetyltransferase" evidence="1">
    <location>
        <begin position="9"/>
        <end position="89"/>
    </location>
</feature>
<evidence type="ECO:0000259" key="1">
    <source>
        <dbReference type="Pfam" id="PF13302"/>
    </source>
</evidence>
<name>A0AAJ2HGP8_9MICO</name>
<organism evidence="2 3">
    <name type="scientific">Microbacterium aurantiacum</name>
    <dbReference type="NCBI Taxonomy" id="162393"/>
    <lineage>
        <taxon>Bacteria</taxon>
        <taxon>Bacillati</taxon>
        <taxon>Actinomycetota</taxon>
        <taxon>Actinomycetes</taxon>
        <taxon>Micrococcales</taxon>
        <taxon>Microbacteriaceae</taxon>
        <taxon>Microbacterium</taxon>
    </lineage>
</organism>
<dbReference type="Proteomes" id="UP001183582">
    <property type="component" value="Unassembled WGS sequence"/>
</dbReference>
<evidence type="ECO:0000313" key="2">
    <source>
        <dbReference type="EMBL" id="MDS0244114.1"/>
    </source>
</evidence>
<proteinExistence type="predicted"/>
<dbReference type="EC" id="2.3.1.-" evidence="2"/>
<dbReference type="Pfam" id="PF13302">
    <property type="entry name" value="Acetyltransf_3"/>
    <property type="match status" value="1"/>
</dbReference>
<dbReference type="AlphaFoldDB" id="A0AAJ2HGP8"/>
<dbReference type="Gene3D" id="3.40.630.30">
    <property type="match status" value="1"/>
</dbReference>
<comment type="caution">
    <text evidence="2">The sequence shown here is derived from an EMBL/GenBank/DDBJ whole genome shotgun (WGS) entry which is preliminary data.</text>
</comment>
<dbReference type="RefSeq" id="WP_310890224.1">
    <property type="nucleotide sequence ID" value="NZ_BAAAGR010000004.1"/>
</dbReference>
<dbReference type="InterPro" id="IPR016181">
    <property type="entry name" value="Acyl_CoA_acyltransferase"/>
</dbReference>
<protein>
    <submittedName>
        <fullName evidence="2">GNAT family N-acetyltransferase</fullName>
        <ecNumber evidence="2">2.3.1.-</ecNumber>
    </submittedName>
</protein>
<accession>A0AAJ2HGP8</accession>
<dbReference type="SUPFAM" id="SSF55729">
    <property type="entry name" value="Acyl-CoA N-acyltransferases (Nat)"/>
    <property type="match status" value="1"/>
</dbReference>
<dbReference type="InterPro" id="IPR000182">
    <property type="entry name" value="GNAT_dom"/>
</dbReference>
<keyword evidence="2" id="KW-0012">Acyltransferase</keyword>
<sequence>MVLPLRTERLTLSVLTAADRAAFVRYRRDPDVARWQSWSTTYSDDDADALLADQPAGIEAGSGRWVQIAIHDAGGTLQGDVAVRALADQPDTWARLRRDR</sequence>
<dbReference type="EMBL" id="JAHWXH010000001">
    <property type="protein sequence ID" value="MDS0244114.1"/>
    <property type="molecule type" value="Genomic_DNA"/>
</dbReference>
<dbReference type="GeneID" id="301456689"/>
<dbReference type="GO" id="GO:0016747">
    <property type="term" value="F:acyltransferase activity, transferring groups other than amino-acyl groups"/>
    <property type="evidence" value="ECO:0007669"/>
    <property type="project" value="InterPro"/>
</dbReference>
<keyword evidence="2" id="KW-0808">Transferase</keyword>
<evidence type="ECO:0000313" key="3">
    <source>
        <dbReference type="Proteomes" id="UP001183582"/>
    </source>
</evidence>
<gene>
    <name evidence="2" type="ORF">KZC50_00645</name>
</gene>